<name>A0ABV6JEA5_9BACL</name>
<keyword evidence="4" id="KW-1185">Reference proteome</keyword>
<sequence>MYFIVVFLVMEISVSLLVFTGLEPEKSRFQVVSMLTATGFTTEESELILRHPVRRKIGLFLILFGVFSLAVVISTISSILSTSFHLMPLLIGTVCLAAVLLVVKNKKVKEKLSLLLISKMNGDHKIDQIPLEEIIVEEKERMIGIHLQEGSQWIGRMLSDILEHDDAPLPLMIRRESGKITKGCRDQKLLEGDLILFYGDKEQLESLTRSNRKNTEMIMG</sequence>
<dbReference type="InterPro" id="IPR006037">
    <property type="entry name" value="RCK_C"/>
</dbReference>
<dbReference type="Gene3D" id="3.30.70.1450">
    <property type="entry name" value="Regulator of K+ conductance, C-terminal domain"/>
    <property type="match status" value="1"/>
</dbReference>
<dbReference type="Proteomes" id="UP001589818">
    <property type="component" value="Unassembled WGS sequence"/>
</dbReference>
<evidence type="ECO:0000256" key="1">
    <source>
        <dbReference type="SAM" id="Phobius"/>
    </source>
</evidence>
<feature type="transmembrane region" description="Helical" evidence="1">
    <location>
        <begin position="6"/>
        <end position="22"/>
    </location>
</feature>
<evidence type="ECO:0000313" key="4">
    <source>
        <dbReference type="Proteomes" id="UP001589818"/>
    </source>
</evidence>
<dbReference type="EMBL" id="JBHLVF010000034">
    <property type="protein sequence ID" value="MFC0393794.1"/>
    <property type="molecule type" value="Genomic_DNA"/>
</dbReference>
<keyword evidence="1" id="KW-0472">Membrane</keyword>
<dbReference type="InterPro" id="IPR036721">
    <property type="entry name" value="RCK_C_sf"/>
</dbReference>
<dbReference type="SUPFAM" id="SSF116726">
    <property type="entry name" value="TrkA C-terminal domain-like"/>
    <property type="match status" value="1"/>
</dbReference>
<reference evidence="3 4" key="1">
    <citation type="submission" date="2024-09" db="EMBL/GenBank/DDBJ databases">
        <authorList>
            <person name="Sun Q."/>
            <person name="Mori K."/>
        </authorList>
    </citation>
    <scope>NUCLEOTIDE SEQUENCE [LARGE SCALE GENOMIC DNA]</scope>
    <source>
        <strain evidence="3 4">CCM 4839</strain>
    </source>
</reference>
<feature type="domain" description="RCK C-terminal" evidence="2">
    <location>
        <begin position="129"/>
        <end position="213"/>
    </location>
</feature>
<gene>
    <name evidence="3" type="ORF">ACFFJ8_20795</name>
</gene>
<protein>
    <recommendedName>
        <fullName evidence="2">RCK C-terminal domain-containing protein</fullName>
    </recommendedName>
</protein>
<accession>A0ABV6JEA5</accession>
<evidence type="ECO:0000313" key="3">
    <source>
        <dbReference type="EMBL" id="MFC0393794.1"/>
    </source>
</evidence>
<dbReference type="PROSITE" id="PS51202">
    <property type="entry name" value="RCK_C"/>
    <property type="match status" value="1"/>
</dbReference>
<organism evidence="3 4">
    <name type="scientific">Paenibacillus mendelii</name>
    <dbReference type="NCBI Taxonomy" id="206163"/>
    <lineage>
        <taxon>Bacteria</taxon>
        <taxon>Bacillati</taxon>
        <taxon>Bacillota</taxon>
        <taxon>Bacilli</taxon>
        <taxon>Bacillales</taxon>
        <taxon>Paenibacillaceae</taxon>
        <taxon>Paenibacillus</taxon>
    </lineage>
</organism>
<keyword evidence="1" id="KW-0812">Transmembrane</keyword>
<feature type="transmembrane region" description="Helical" evidence="1">
    <location>
        <begin position="57"/>
        <end position="80"/>
    </location>
</feature>
<comment type="caution">
    <text evidence="3">The sequence shown here is derived from an EMBL/GenBank/DDBJ whole genome shotgun (WGS) entry which is preliminary data.</text>
</comment>
<evidence type="ECO:0000259" key="2">
    <source>
        <dbReference type="PROSITE" id="PS51202"/>
    </source>
</evidence>
<keyword evidence="1" id="KW-1133">Transmembrane helix</keyword>
<dbReference type="RefSeq" id="WP_204820535.1">
    <property type="nucleotide sequence ID" value="NZ_JANHOF010000013.1"/>
</dbReference>
<feature type="transmembrane region" description="Helical" evidence="1">
    <location>
        <begin position="86"/>
        <end position="103"/>
    </location>
</feature>
<proteinExistence type="predicted"/>